<name>A0A9Q1QFR8_9CARY</name>
<dbReference type="GO" id="GO:0016788">
    <property type="term" value="F:hydrolase activity, acting on ester bonds"/>
    <property type="evidence" value="ECO:0007669"/>
    <property type="project" value="InterPro"/>
</dbReference>
<dbReference type="PANTHER" id="PTHR45642:SF30">
    <property type="entry name" value="SGNH HYDROLASE-TYPE ESTERASE DOMAIN-CONTAINING PROTEIN"/>
    <property type="match status" value="1"/>
</dbReference>
<accession>A0A9Q1QFR8</accession>
<dbReference type="AlphaFoldDB" id="A0A9Q1QFR8"/>
<protein>
    <recommendedName>
        <fullName evidence="4">GDSL esterase/lipase</fullName>
    </recommendedName>
</protein>
<gene>
    <name evidence="2" type="ORF">Cgig2_004002</name>
</gene>
<proteinExistence type="inferred from homology"/>
<dbReference type="PANTHER" id="PTHR45642">
    <property type="entry name" value="GDSL ESTERASE/LIPASE EXL3"/>
    <property type="match status" value="1"/>
</dbReference>
<organism evidence="2 3">
    <name type="scientific">Carnegiea gigantea</name>
    <dbReference type="NCBI Taxonomy" id="171969"/>
    <lineage>
        <taxon>Eukaryota</taxon>
        <taxon>Viridiplantae</taxon>
        <taxon>Streptophyta</taxon>
        <taxon>Embryophyta</taxon>
        <taxon>Tracheophyta</taxon>
        <taxon>Spermatophyta</taxon>
        <taxon>Magnoliopsida</taxon>
        <taxon>eudicotyledons</taxon>
        <taxon>Gunneridae</taxon>
        <taxon>Pentapetalae</taxon>
        <taxon>Caryophyllales</taxon>
        <taxon>Cactineae</taxon>
        <taxon>Cactaceae</taxon>
        <taxon>Cactoideae</taxon>
        <taxon>Echinocereeae</taxon>
        <taxon>Carnegiea</taxon>
    </lineage>
</organism>
<evidence type="ECO:0000313" key="3">
    <source>
        <dbReference type="Proteomes" id="UP001153076"/>
    </source>
</evidence>
<keyword evidence="3" id="KW-1185">Reference proteome</keyword>
<evidence type="ECO:0000313" key="2">
    <source>
        <dbReference type="EMBL" id="KAJ8439936.1"/>
    </source>
</evidence>
<dbReference type="SUPFAM" id="SSF52266">
    <property type="entry name" value="SGNH hydrolase"/>
    <property type="match status" value="2"/>
</dbReference>
<dbReference type="Gene3D" id="3.40.50.1110">
    <property type="entry name" value="SGNH hydrolase"/>
    <property type="match status" value="2"/>
</dbReference>
<dbReference type="InterPro" id="IPR050592">
    <property type="entry name" value="GDSL_lipolytic_enzyme"/>
</dbReference>
<dbReference type="FunFam" id="3.40.50.1110:FF:000003">
    <property type="entry name" value="GDSL esterase/lipase APG"/>
    <property type="match status" value="1"/>
</dbReference>
<dbReference type="InterPro" id="IPR035669">
    <property type="entry name" value="SGNH_plant_lipase-like"/>
</dbReference>
<evidence type="ECO:0008006" key="4">
    <source>
        <dbReference type="Google" id="ProtNLM"/>
    </source>
</evidence>
<dbReference type="InterPro" id="IPR001087">
    <property type="entry name" value="GDSL"/>
</dbReference>
<reference evidence="2" key="1">
    <citation type="submission" date="2022-04" db="EMBL/GenBank/DDBJ databases">
        <title>Carnegiea gigantea Genome sequencing and assembly v2.</title>
        <authorList>
            <person name="Copetti D."/>
            <person name="Sanderson M.J."/>
            <person name="Burquez A."/>
            <person name="Wojciechowski M.F."/>
        </authorList>
    </citation>
    <scope>NUCLEOTIDE SEQUENCE</scope>
    <source>
        <strain evidence="2">SGP5-SGP5p</strain>
        <tissue evidence="2">Aerial part</tissue>
    </source>
</reference>
<comment type="caution">
    <text evidence="2">The sequence shown here is derived from an EMBL/GenBank/DDBJ whole genome shotgun (WGS) entry which is preliminary data.</text>
</comment>
<evidence type="ECO:0000256" key="1">
    <source>
        <dbReference type="ARBA" id="ARBA00008668"/>
    </source>
</evidence>
<comment type="similarity">
    <text evidence="1">Belongs to the 'GDSL' lipolytic enzyme family.</text>
</comment>
<dbReference type="Proteomes" id="UP001153076">
    <property type="component" value="Unassembled WGS sequence"/>
</dbReference>
<dbReference type="EMBL" id="JAKOGI010000205">
    <property type="protein sequence ID" value="KAJ8439936.1"/>
    <property type="molecule type" value="Genomic_DNA"/>
</dbReference>
<dbReference type="OrthoDB" id="1600564at2759"/>
<dbReference type="InterPro" id="IPR036514">
    <property type="entry name" value="SGNH_hydro_sf"/>
</dbReference>
<dbReference type="Pfam" id="PF00657">
    <property type="entry name" value="Lipase_GDSL"/>
    <property type="match status" value="2"/>
</dbReference>
<dbReference type="CDD" id="cd01837">
    <property type="entry name" value="SGNH_plant_lipase_like"/>
    <property type="match status" value="2"/>
</dbReference>
<sequence length="664" mass="74237">MATKLFYSIPLMYLTINAIAYPSRVNEQPLFPAVLVFGDSSVDTGNNNNTLRADHSPYGRGFPTHKPTDRFFSGKLVPDFLAHTLDLKDVVPPYLDPSLANIDLLTSVSFGSAGSGFDDLTTVPTRAIPMSKQADYFRSYKERVSKIIGETEAKDLIKNALVIISAGTNDFTINYYDLPTIRRCRRMVVAGLLPVGCLPRQITSRAKIPRTCLDEQNSEAMSYNNKLLKLIPCIQDHFKVLRSSMQIYIYTPIIQLLDNSQEYGTEVTDKGCVVGQGTPRQQCSVISASEYLFWDNLHPTQAAYQHIHDYLIEQIGPQMIIEDGQPLIPAILVFGDSTVDTGNNNYCTSIISPNRADHRSYGRDFPTHKPTGRFSNGKLVPDFLAHTLNLKDVVPPFLDPGLADTDLLTGVSFASGGSGYDDLTTVTTGAMPMSKQADYFRMYKERVSKVIGEIEAKDLIKKALVIIFAGTNDFTLNYYDLPTIRRLQYNITGYQDFVLEKLQDFLEELHRLGCRRMVVAGLPPVGCLPIQITSRLKIPRTCLDDQNSEAMSYNNKLLKLIPRIQTSLQGSQILYADMYTPMIQLLDNSQDYGIEVTDKGCCGTGYTEVGVFCNVLTPTCRNASEYLFWDSVHPTQAAYQHIHDYLIEQIGPQLIMYSSSSFAM</sequence>